<keyword evidence="1" id="KW-0813">Transport</keyword>
<proteinExistence type="predicted"/>
<dbReference type="GO" id="GO:0016740">
    <property type="term" value="F:transferase activity"/>
    <property type="evidence" value="ECO:0007669"/>
    <property type="project" value="UniProtKB-KW"/>
</dbReference>
<dbReference type="Proteomes" id="UP000310263">
    <property type="component" value="Unassembled WGS sequence"/>
</dbReference>
<protein>
    <submittedName>
        <fullName evidence="9">PTS lactose/cellobiose transporter subunit IIA</fullName>
    </submittedName>
</protein>
<evidence type="ECO:0000313" key="10">
    <source>
        <dbReference type="Proteomes" id="UP000310263"/>
    </source>
</evidence>
<evidence type="ECO:0000256" key="2">
    <source>
        <dbReference type="ARBA" id="ARBA00022597"/>
    </source>
</evidence>
<evidence type="ECO:0000256" key="3">
    <source>
        <dbReference type="ARBA" id="ARBA00022679"/>
    </source>
</evidence>
<dbReference type="Gene3D" id="1.20.58.80">
    <property type="entry name" value="Phosphotransferase system, lactose/cellobiose-type IIA subunit"/>
    <property type="match status" value="1"/>
</dbReference>
<gene>
    <name evidence="9" type="ORF">E5334_04660</name>
</gene>
<keyword evidence="3" id="KW-0808">Transferase</keyword>
<evidence type="ECO:0000256" key="5">
    <source>
        <dbReference type="PIRSR" id="PIRSR000699-1"/>
    </source>
</evidence>
<feature type="binding site" evidence="6">
    <location>
        <position position="81"/>
    </location>
    <ligand>
        <name>Mg(2+)</name>
        <dbReference type="ChEBI" id="CHEBI:18420"/>
        <note>ligand shared between all trimeric partners</note>
    </ligand>
</feature>
<dbReference type="PANTHER" id="PTHR34382">
    <property type="entry name" value="PTS SYSTEM N,N'-DIACETYLCHITOBIOSE-SPECIFIC EIIA COMPONENT"/>
    <property type="match status" value="1"/>
</dbReference>
<dbReference type="InterPro" id="IPR036542">
    <property type="entry name" value="PTS_IIA_lac/cel_sf"/>
</dbReference>
<keyword evidence="10" id="KW-1185">Reference proteome</keyword>
<dbReference type="PANTHER" id="PTHR34382:SF7">
    <property type="entry name" value="PTS SYSTEM N,N'-DIACETYLCHITOBIOSE-SPECIFIC EIIA COMPONENT"/>
    <property type="match status" value="1"/>
</dbReference>
<feature type="active site" description="Tele-phosphohistidine intermediate" evidence="5">
    <location>
        <position position="78"/>
    </location>
</feature>
<comment type="caution">
    <text evidence="9">The sequence shown here is derived from an EMBL/GenBank/DDBJ whole genome shotgun (WGS) entry which is preliminary data.</text>
</comment>
<feature type="modified residue" description="Phosphohistidine; by HPr" evidence="7">
    <location>
        <position position="78"/>
    </location>
</feature>
<keyword evidence="2" id="KW-0762">Sugar transport</keyword>
<dbReference type="AlphaFoldDB" id="A0A4S2F1D7"/>
<keyword evidence="4" id="KW-0598">Phosphotransferase system</keyword>
<keyword evidence="6" id="KW-0460">Magnesium</keyword>
<feature type="coiled-coil region" evidence="8">
    <location>
        <begin position="89"/>
        <end position="116"/>
    </location>
</feature>
<evidence type="ECO:0000256" key="4">
    <source>
        <dbReference type="ARBA" id="ARBA00022683"/>
    </source>
</evidence>
<name>A0A4S2F1D7_9ACTN</name>
<accession>A0A4S2F1D7</accession>
<evidence type="ECO:0000256" key="6">
    <source>
        <dbReference type="PIRSR" id="PIRSR000699-2"/>
    </source>
</evidence>
<dbReference type="InterPro" id="IPR003188">
    <property type="entry name" value="PTS_IIA_lac/cel"/>
</dbReference>
<evidence type="ECO:0000313" key="9">
    <source>
        <dbReference type="EMBL" id="TGY62699.1"/>
    </source>
</evidence>
<dbReference type="SUPFAM" id="SSF46973">
    <property type="entry name" value="Enzyme IIa from lactose specific PTS, IIa-lac"/>
    <property type="match status" value="1"/>
</dbReference>
<dbReference type="EMBL" id="SRYE01000002">
    <property type="protein sequence ID" value="TGY62699.1"/>
    <property type="molecule type" value="Genomic_DNA"/>
</dbReference>
<comment type="cofactor">
    <cofactor evidence="6">
        <name>Mg(2+)</name>
        <dbReference type="ChEBI" id="CHEBI:18420"/>
    </cofactor>
    <text evidence="6">Binds 1 Mg(2+) ion per trimer.</text>
</comment>
<dbReference type="PROSITE" id="PS51095">
    <property type="entry name" value="PTS_EIIA_TYPE_3"/>
    <property type="match status" value="1"/>
</dbReference>
<dbReference type="Pfam" id="PF02255">
    <property type="entry name" value="PTS_IIA"/>
    <property type="match status" value="1"/>
</dbReference>
<evidence type="ECO:0000256" key="1">
    <source>
        <dbReference type="ARBA" id="ARBA00022448"/>
    </source>
</evidence>
<keyword evidence="6" id="KW-0479">Metal-binding</keyword>
<keyword evidence="8" id="KW-0175">Coiled coil</keyword>
<evidence type="ECO:0000256" key="7">
    <source>
        <dbReference type="PROSITE-ProRule" id="PRU00418"/>
    </source>
</evidence>
<dbReference type="RefSeq" id="WP_136012427.1">
    <property type="nucleotide sequence ID" value="NZ_SRYE01000002.1"/>
</dbReference>
<dbReference type="GO" id="GO:0046872">
    <property type="term" value="F:metal ion binding"/>
    <property type="evidence" value="ECO:0007669"/>
    <property type="project" value="UniProtKB-KW"/>
</dbReference>
<dbReference type="OrthoDB" id="350602at2"/>
<reference evidence="9 10" key="1">
    <citation type="submission" date="2019-04" db="EMBL/GenBank/DDBJ databases">
        <title>Microbes associate with the intestines of laboratory mice.</title>
        <authorList>
            <person name="Navarre W."/>
            <person name="Wong E."/>
            <person name="Huang K."/>
            <person name="Tropini C."/>
            <person name="Ng K."/>
            <person name="Yu B."/>
        </authorList>
    </citation>
    <scope>NUCLEOTIDE SEQUENCE [LARGE SCALE GENOMIC DNA]</scope>
    <source>
        <strain evidence="9 10">NM07_P-09</strain>
    </source>
</reference>
<sequence>MDRETCLEKSFEIVAVGGNAKGMAYEALEVAEAGDFAQARELLGASERDLVEAHKIQTQFIQKSAAGEDIPIDMIFIHAQDHLMCALEAQSLIGHLIALQEQVTKLEKRLEELEGASHV</sequence>
<organism evidence="9 10">
    <name type="scientific">Muricaecibacterium torontonense</name>
    <dbReference type="NCBI Taxonomy" id="3032871"/>
    <lineage>
        <taxon>Bacteria</taxon>
        <taxon>Bacillati</taxon>
        <taxon>Actinomycetota</taxon>
        <taxon>Coriobacteriia</taxon>
        <taxon>Coriobacteriales</taxon>
        <taxon>Atopobiaceae</taxon>
        <taxon>Muricaecibacterium</taxon>
    </lineage>
</organism>
<dbReference type="GO" id="GO:0009401">
    <property type="term" value="P:phosphoenolpyruvate-dependent sugar phosphotransferase system"/>
    <property type="evidence" value="ECO:0007669"/>
    <property type="project" value="UniProtKB-KW"/>
</dbReference>
<dbReference type="PIRSF" id="PIRSF000699">
    <property type="entry name" value="PTS_IILac_III"/>
    <property type="match status" value="1"/>
</dbReference>
<evidence type="ECO:0000256" key="8">
    <source>
        <dbReference type="SAM" id="Coils"/>
    </source>
</evidence>